<protein>
    <recommendedName>
        <fullName evidence="4">RCC1-like domain-containing protein</fullName>
    </recommendedName>
</protein>
<dbReference type="InterPro" id="IPR051553">
    <property type="entry name" value="Ran_GTPase-activating"/>
</dbReference>
<dbReference type="Gene3D" id="2.130.10.30">
    <property type="entry name" value="Regulator of chromosome condensation 1/beta-lactamase-inhibitor protein II"/>
    <property type="match status" value="2"/>
</dbReference>
<gene>
    <name evidence="5" type="ORF">VSP0166_LOCUS5506</name>
</gene>
<dbReference type="PROSITE" id="PS50012">
    <property type="entry name" value="RCC1_3"/>
    <property type="match status" value="7"/>
</dbReference>
<dbReference type="Pfam" id="PF25390">
    <property type="entry name" value="WD40_RLD"/>
    <property type="match status" value="1"/>
</dbReference>
<dbReference type="EMBL" id="HBKP01007659">
    <property type="protein sequence ID" value="CAE2211795.1"/>
    <property type="molecule type" value="Transcribed_RNA"/>
</dbReference>
<evidence type="ECO:0000313" key="5">
    <source>
        <dbReference type="EMBL" id="CAE2211795.1"/>
    </source>
</evidence>
<dbReference type="PANTHER" id="PTHR45982">
    <property type="entry name" value="REGULATOR OF CHROMOSOME CONDENSATION"/>
    <property type="match status" value="1"/>
</dbReference>
<organism evidence="5">
    <name type="scientific">Vannella robusta</name>
    <dbReference type="NCBI Taxonomy" id="1487602"/>
    <lineage>
        <taxon>Eukaryota</taxon>
        <taxon>Amoebozoa</taxon>
        <taxon>Discosea</taxon>
        <taxon>Flabellinia</taxon>
        <taxon>Vannellidae</taxon>
        <taxon>Vannella</taxon>
    </lineage>
</organism>
<name>A0A7S4MBI4_9EUKA</name>
<dbReference type="InterPro" id="IPR000408">
    <property type="entry name" value="Reg_chr_condens"/>
</dbReference>
<keyword evidence="1" id="KW-0344">Guanine-nucleotide releasing factor</keyword>
<feature type="repeat" description="RCC1" evidence="3">
    <location>
        <begin position="224"/>
        <end position="277"/>
    </location>
</feature>
<dbReference type="SUPFAM" id="SSF50985">
    <property type="entry name" value="RCC1/BLIP-II"/>
    <property type="match status" value="2"/>
</dbReference>
<reference evidence="5" key="1">
    <citation type="submission" date="2021-01" db="EMBL/GenBank/DDBJ databases">
        <authorList>
            <person name="Corre E."/>
            <person name="Pelletier E."/>
            <person name="Niang G."/>
            <person name="Scheremetjew M."/>
            <person name="Finn R."/>
            <person name="Kale V."/>
            <person name="Holt S."/>
            <person name="Cochrane G."/>
            <person name="Meng A."/>
            <person name="Brown T."/>
            <person name="Cohen L."/>
        </authorList>
    </citation>
    <scope>NUCLEOTIDE SEQUENCE</scope>
    <source>
        <strain evidence="5">DIVA3 518/3/11/1/6</strain>
    </source>
</reference>
<feature type="repeat" description="RCC1" evidence="3">
    <location>
        <begin position="176"/>
        <end position="223"/>
    </location>
</feature>
<accession>A0A7S4MBI4</accession>
<feature type="repeat" description="RCC1" evidence="3">
    <location>
        <begin position="76"/>
        <end position="125"/>
    </location>
</feature>
<dbReference type="InterPro" id="IPR009091">
    <property type="entry name" value="RCC1/BLIP-II"/>
</dbReference>
<feature type="repeat" description="RCC1" evidence="3">
    <location>
        <begin position="126"/>
        <end position="175"/>
    </location>
</feature>
<dbReference type="AlphaFoldDB" id="A0A7S4MBI4"/>
<dbReference type="PRINTS" id="PR00633">
    <property type="entry name" value="RCCNDNSATION"/>
</dbReference>
<evidence type="ECO:0000256" key="3">
    <source>
        <dbReference type="PROSITE-ProRule" id="PRU00235"/>
    </source>
</evidence>
<feature type="domain" description="RCC1-like" evidence="4">
    <location>
        <begin position="60"/>
        <end position="361"/>
    </location>
</feature>
<sequence length="382" mass="41469">MQASVIRSPISCAYEHTIATDAQGNVWGWGKNDINQLGTNNEATLLCISPQKIGGVPPIHSVSCGHTHVAAIDLNKNVWTWGWNRYGQLGYGHTETSVQPQKINQLPAIFEVACGGNHTLALDENGRVWSWGFNSVDQLGVSSLTFSSVPVLIANLPRIVSISAGGNYSAAIDESNNLWVWGSHAQSWNLIDPKSCVPHILEIDAPIVYVSCGLNHAVAIDAENNLYSWGQNNYGQLGLCEFLWSFPSSDKPVLIPGLPPISLASCSESATTAIDTNGKPYVWGKMFVNRRNASSTTYFSSGIPVALDIPSTITLQYISCGSYHIIAIDKNDSVWSWGENDRGQLGLGHTQQQESPQQISIKLSPVKLSPLLQKSSRSMLPL</sequence>
<evidence type="ECO:0000259" key="4">
    <source>
        <dbReference type="Pfam" id="PF25390"/>
    </source>
</evidence>
<evidence type="ECO:0000256" key="1">
    <source>
        <dbReference type="ARBA" id="ARBA00022658"/>
    </source>
</evidence>
<feature type="repeat" description="RCC1" evidence="3">
    <location>
        <begin position="332"/>
        <end position="382"/>
    </location>
</feature>
<proteinExistence type="predicted"/>
<keyword evidence="2" id="KW-0677">Repeat</keyword>
<dbReference type="InterPro" id="IPR058923">
    <property type="entry name" value="RCC1-like_dom"/>
</dbReference>
<feature type="repeat" description="RCC1" evidence="3">
    <location>
        <begin position="24"/>
        <end position="75"/>
    </location>
</feature>
<evidence type="ECO:0000256" key="2">
    <source>
        <dbReference type="ARBA" id="ARBA00022737"/>
    </source>
</evidence>
<dbReference type="PANTHER" id="PTHR45982:SF1">
    <property type="entry name" value="REGULATOR OF CHROMOSOME CONDENSATION"/>
    <property type="match status" value="1"/>
</dbReference>
<feature type="repeat" description="RCC1" evidence="3">
    <location>
        <begin position="278"/>
        <end position="331"/>
    </location>
</feature>
<dbReference type="PROSITE" id="PS00626">
    <property type="entry name" value="RCC1_2"/>
    <property type="match status" value="3"/>
</dbReference>